<dbReference type="OrthoDB" id="8678477at2"/>
<dbReference type="Pfam" id="PF03401">
    <property type="entry name" value="TctC"/>
    <property type="match status" value="1"/>
</dbReference>
<keyword evidence="2" id="KW-0732">Signal</keyword>
<evidence type="ECO:0000256" key="1">
    <source>
        <dbReference type="ARBA" id="ARBA00006987"/>
    </source>
</evidence>
<sequence length="328" mass="34841">MMKSLLPKILLASLSVTFLSTPASGQDASGFPARPITWIIGAAPGGGSDTFARVVAQAMSVNMKQPVVVVNKPGASSMIAAEQLKNSPKDGYTMFTADNGTLVYNAALFPKIPYDVKKDFDYVTLMTKIPLLLVANPGFAPRDYRSLVNLAKSQPGKLNYASPGTGTPHNLATQFLLAREGLDVQAAQYKGGGPAVQDVIAGHVPFMVLDSISALPLVQAGKLRAIAALSQKRLAGFGDVPALSESGVADVELFAWQGLVVPRGTPASIIEKLRAEYAKAVQDPAVERKIREMGVETITSSREAFQALVDREIGTWHPLIASRGIRGE</sequence>
<dbReference type="RefSeq" id="WP_153586993.1">
    <property type="nucleotide sequence ID" value="NZ_WJBU01000030.1"/>
</dbReference>
<feature type="chain" id="PRO_5032695539" evidence="2">
    <location>
        <begin position="26"/>
        <end position="328"/>
    </location>
</feature>
<dbReference type="InterPro" id="IPR005064">
    <property type="entry name" value="BUG"/>
</dbReference>
<dbReference type="PIRSF" id="PIRSF017082">
    <property type="entry name" value="YflP"/>
    <property type="match status" value="1"/>
</dbReference>
<dbReference type="Gene3D" id="3.40.190.10">
    <property type="entry name" value="Periplasmic binding protein-like II"/>
    <property type="match status" value="1"/>
</dbReference>
<evidence type="ECO:0000313" key="4">
    <source>
        <dbReference type="Proteomes" id="UP000487350"/>
    </source>
</evidence>
<dbReference type="Gene3D" id="3.40.190.150">
    <property type="entry name" value="Bordetella uptake gene, domain 1"/>
    <property type="match status" value="1"/>
</dbReference>
<dbReference type="EMBL" id="WJBU01000030">
    <property type="protein sequence ID" value="MRD49700.1"/>
    <property type="molecule type" value="Genomic_DNA"/>
</dbReference>
<dbReference type="AlphaFoldDB" id="A0A844AYR7"/>
<gene>
    <name evidence="3" type="ORF">GHT07_20725</name>
</gene>
<dbReference type="InterPro" id="IPR042100">
    <property type="entry name" value="Bug_dom1"/>
</dbReference>
<name>A0A844AYR7_9BURK</name>
<comment type="similarity">
    <text evidence="1">Belongs to the UPF0065 (bug) family.</text>
</comment>
<proteinExistence type="inferred from homology"/>
<dbReference type="PANTHER" id="PTHR42928:SF5">
    <property type="entry name" value="BLR1237 PROTEIN"/>
    <property type="match status" value="1"/>
</dbReference>
<dbReference type="PANTHER" id="PTHR42928">
    <property type="entry name" value="TRICARBOXYLATE-BINDING PROTEIN"/>
    <property type="match status" value="1"/>
</dbReference>
<accession>A0A844AYR7</accession>
<dbReference type="Proteomes" id="UP000487350">
    <property type="component" value="Unassembled WGS sequence"/>
</dbReference>
<dbReference type="SUPFAM" id="SSF53850">
    <property type="entry name" value="Periplasmic binding protein-like II"/>
    <property type="match status" value="1"/>
</dbReference>
<feature type="signal peptide" evidence="2">
    <location>
        <begin position="1"/>
        <end position="25"/>
    </location>
</feature>
<protein>
    <submittedName>
        <fullName evidence="3">Tripartite tricarboxylate transporter substrate binding protein</fullName>
    </submittedName>
</protein>
<organism evidence="3 4">
    <name type="scientific">Caenimonas koreensis DSM 17982</name>
    <dbReference type="NCBI Taxonomy" id="1121255"/>
    <lineage>
        <taxon>Bacteria</taxon>
        <taxon>Pseudomonadati</taxon>
        <taxon>Pseudomonadota</taxon>
        <taxon>Betaproteobacteria</taxon>
        <taxon>Burkholderiales</taxon>
        <taxon>Comamonadaceae</taxon>
        <taxon>Caenimonas</taxon>
    </lineage>
</organism>
<comment type="caution">
    <text evidence="3">The sequence shown here is derived from an EMBL/GenBank/DDBJ whole genome shotgun (WGS) entry which is preliminary data.</text>
</comment>
<keyword evidence="4" id="KW-1185">Reference proteome</keyword>
<evidence type="ECO:0000313" key="3">
    <source>
        <dbReference type="EMBL" id="MRD49700.1"/>
    </source>
</evidence>
<evidence type="ECO:0000256" key="2">
    <source>
        <dbReference type="SAM" id="SignalP"/>
    </source>
</evidence>
<dbReference type="CDD" id="cd07012">
    <property type="entry name" value="PBP2_Bug_TTT"/>
    <property type="match status" value="1"/>
</dbReference>
<reference evidence="3 4" key="1">
    <citation type="submission" date="2019-11" db="EMBL/GenBank/DDBJ databases">
        <title>Caenimonas koreensis gen. nov., sp. nov., isolated from activated sludge.</title>
        <authorList>
            <person name="Seung H.R."/>
        </authorList>
    </citation>
    <scope>NUCLEOTIDE SEQUENCE [LARGE SCALE GENOMIC DNA]</scope>
    <source>
        <strain evidence="3 4">EMB320</strain>
    </source>
</reference>